<feature type="compositionally biased region" description="Basic and acidic residues" evidence="1">
    <location>
        <begin position="55"/>
        <end position="68"/>
    </location>
</feature>
<dbReference type="GO" id="GO:0004072">
    <property type="term" value="F:aspartate kinase activity"/>
    <property type="evidence" value="ECO:0007669"/>
    <property type="project" value="UniProtKB-EC"/>
</dbReference>
<reference evidence="2" key="1">
    <citation type="submission" date="2020-02" db="EMBL/GenBank/DDBJ databases">
        <authorList>
            <person name="Meier V. D."/>
        </authorList>
    </citation>
    <scope>NUCLEOTIDE SEQUENCE</scope>
    <source>
        <strain evidence="2">AVDCRST_MAG45</strain>
    </source>
</reference>
<feature type="compositionally biased region" description="Basic residues" evidence="1">
    <location>
        <begin position="310"/>
        <end position="326"/>
    </location>
</feature>
<feature type="compositionally biased region" description="Basic residues" evidence="1">
    <location>
        <begin position="396"/>
        <end position="412"/>
    </location>
</feature>
<protein>
    <submittedName>
        <fullName evidence="2">Aspartokinase</fullName>
        <ecNumber evidence="2">2.7.2.4</ecNumber>
    </submittedName>
</protein>
<gene>
    <name evidence="2" type="ORF">AVDCRST_MAG45-1248</name>
</gene>
<keyword evidence="2" id="KW-0418">Kinase</keyword>
<evidence type="ECO:0000256" key="1">
    <source>
        <dbReference type="SAM" id="MobiDB-lite"/>
    </source>
</evidence>
<dbReference type="EMBL" id="CADCVU010000105">
    <property type="protein sequence ID" value="CAA9500106.1"/>
    <property type="molecule type" value="Genomic_DNA"/>
</dbReference>
<feature type="non-terminal residue" evidence="2">
    <location>
        <position position="1"/>
    </location>
</feature>
<feature type="compositionally biased region" description="Basic and acidic residues" evidence="1">
    <location>
        <begin position="100"/>
        <end position="114"/>
    </location>
</feature>
<dbReference type="EC" id="2.7.2.4" evidence="2"/>
<proteinExistence type="predicted"/>
<feature type="compositionally biased region" description="Basic residues" evidence="1">
    <location>
        <begin position="115"/>
        <end position="179"/>
    </location>
</feature>
<accession>A0A6J4SM94</accession>
<feature type="compositionally biased region" description="Basic and acidic residues" evidence="1">
    <location>
        <begin position="196"/>
        <end position="215"/>
    </location>
</feature>
<feature type="compositionally biased region" description="Basic and acidic residues" evidence="1">
    <location>
        <begin position="289"/>
        <end position="309"/>
    </location>
</feature>
<feature type="compositionally biased region" description="Basic and acidic residues" evidence="1">
    <location>
        <begin position="349"/>
        <end position="393"/>
    </location>
</feature>
<name>A0A6J4SM94_9ACTN</name>
<feature type="compositionally biased region" description="Basic residues" evidence="1">
    <location>
        <begin position="1"/>
        <end position="35"/>
    </location>
</feature>
<dbReference type="AlphaFoldDB" id="A0A6J4SM94"/>
<organism evidence="2">
    <name type="scientific">uncultured Solirubrobacterales bacterium</name>
    <dbReference type="NCBI Taxonomy" id="768556"/>
    <lineage>
        <taxon>Bacteria</taxon>
        <taxon>Bacillati</taxon>
        <taxon>Actinomycetota</taxon>
        <taxon>Thermoleophilia</taxon>
        <taxon>Solirubrobacterales</taxon>
        <taxon>environmental samples</taxon>
    </lineage>
</organism>
<feature type="compositionally biased region" description="Basic residues" evidence="1">
    <location>
        <begin position="216"/>
        <end position="225"/>
    </location>
</feature>
<feature type="non-terminal residue" evidence="2">
    <location>
        <position position="418"/>
    </location>
</feature>
<feature type="region of interest" description="Disordered" evidence="1">
    <location>
        <begin position="1"/>
        <end position="418"/>
    </location>
</feature>
<keyword evidence="2" id="KW-0808">Transferase</keyword>
<feature type="compositionally biased region" description="Basic and acidic residues" evidence="1">
    <location>
        <begin position="248"/>
        <end position="258"/>
    </location>
</feature>
<evidence type="ECO:0000313" key="2">
    <source>
        <dbReference type="EMBL" id="CAA9500106.1"/>
    </source>
</evidence>
<sequence>GHRGHEVRRHVRGRRRAPQAGGRSHRAREGRRQRRGGGAVGPRGDHRRARGHGRGGLEHPRPARDGHAPLHGGAHLLRAGRHGDQRPRPPGHLPDGIAGGDRDRHVAYESTDPRRPRRPHPRRAGRRGHRPGRRVPGRLDRPRRHHPRPRRDGPHRRRRRRRARRRRLRDLHGRHRGLLRRPADRPRRAQAAGRRLRGDARDGVLGREGAADALRRVRAQPRRPHPLPYELHRRAGHHGARGAGDHGTPADHRRDPLHRGGPGHAARRSRRARGGGPHLHLAGRGQRQRGHDRAERAGGRGRQRGDLLHRPARGPAHRARHPRALRRPGAGRGRRRSGDGQGLHRRRRHEDASGRGRQGVRDPRGPGDQHRDDLHEPHQDLLRHPRRPGDRGGPRAAHRVRAGRGRRARRGPVRSAGV</sequence>